<feature type="compositionally biased region" description="Low complexity" evidence="1">
    <location>
        <begin position="193"/>
        <end position="207"/>
    </location>
</feature>
<feature type="compositionally biased region" description="Basic and acidic residues" evidence="1">
    <location>
        <begin position="208"/>
        <end position="220"/>
    </location>
</feature>
<reference evidence="2" key="1">
    <citation type="submission" date="2020-02" db="EMBL/GenBank/DDBJ databases">
        <authorList>
            <person name="Meier V. D."/>
        </authorList>
    </citation>
    <scope>NUCLEOTIDE SEQUENCE</scope>
    <source>
        <strain evidence="2">AVDCRST_MAG64</strain>
    </source>
</reference>
<gene>
    <name evidence="2" type="ORF">AVDCRST_MAG64-3230</name>
</gene>
<feature type="compositionally biased region" description="Basic and acidic residues" evidence="1">
    <location>
        <begin position="550"/>
        <end position="559"/>
    </location>
</feature>
<feature type="compositionally biased region" description="Low complexity" evidence="1">
    <location>
        <begin position="348"/>
        <end position="363"/>
    </location>
</feature>
<protein>
    <submittedName>
        <fullName evidence="2">Lipid A export ATP-binding/permease protein MsbA</fullName>
    </submittedName>
</protein>
<dbReference type="AlphaFoldDB" id="A0A6J4PVR7"/>
<keyword evidence="2" id="KW-0547">Nucleotide-binding</keyword>
<feature type="compositionally biased region" description="Basic residues" evidence="1">
    <location>
        <begin position="149"/>
        <end position="158"/>
    </location>
</feature>
<feature type="compositionally biased region" description="Basic residues" evidence="1">
    <location>
        <begin position="560"/>
        <end position="576"/>
    </location>
</feature>
<dbReference type="EMBL" id="CADCUQ010000742">
    <property type="protein sequence ID" value="CAA9426901.1"/>
    <property type="molecule type" value="Genomic_DNA"/>
</dbReference>
<feature type="compositionally biased region" description="Basic and acidic residues" evidence="1">
    <location>
        <begin position="159"/>
        <end position="174"/>
    </location>
</feature>
<feature type="compositionally biased region" description="Basic and acidic residues" evidence="1">
    <location>
        <begin position="40"/>
        <end position="58"/>
    </location>
</feature>
<feature type="compositionally biased region" description="Basic and acidic residues" evidence="1">
    <location>
        <begin position="365"/>
        <end position="392"/>
    </location>
</feature>
<feature type="compositionally biased region" description="Basic and acidic residues" evidence="1">
    <location>
        <begin position="434"/>
        <end position="454"/>
    </location>
</feature>
<name>A0A6J4PVR7_9BACT</name>
<feature type="non-terminal residue" evidence="2">
    <location>
        <position position="599"/>
    </location>
</feature>
<accession>A0A6J4PVR7</accession>
<feature type="compositionally biased region" description="Basic and acidic residues" evidence="1">
    <location>
        <begin position="511"/>
        <end position="541"/>
    </location>
</feature>
<feature type="compositionally biased region" description="Basic residues" evidence="1">
    <location>
        <begin position="331"/>
        <end position="340"/>
    </location>
</feature>
<organism evidence="2">
    <name type="scientific">uncultured Phycisphaerae bacterium</name>
    <dbReference type="NCBI Taxonomy" id="904963"/>
    <lineage>
        <taxon>Bacteria</taxon>
        <taxon>Pseudomonadati</taxon>
        <taxon>Planctomycetota</taxon>
        <taxon>Phycisphaerae</taxon>
        <taxon>environmental samples</taxon>
    </lineage>
</organism>
<proteinExistence type="predicted"/>
<feature type="non-terminal residue" evidence="2">
    <location>
        <position position="1"/>
    </location>
</feature>
<evidence type="ECO:0000256" key="1">
    <source>
        <dbReference type="SAM" id="MobiDB-lite"/>
    </source>
</evidence>
<feature type="compositionally biased region" description="Basic residues" evidence="1">
    <location>
        <begin position="259"/>
        <end position="279"/>
    </location>
</feature>
<feature type="compositionally biased region" description="Basic residues" evidence="1">
    <location>
        <begin position="402"/>
        <end position="415"/>
    </location>
</feature>
<feature type="region of interest" description="Disordered" evidence="1">
    <location>
        <begin position="1"/>
        <end position="599"/>
    </location>
</feature>
<keyword evidence="2" id="KW-0067">ATP-binding</keyword>
<sequence>EFVPPRRGLFSPRPAPGGRLGPADRPVDRPGPARGLADGDPGRQRARLGREPGRDPPRVLRRAAGRAARADPGAGGDRPGHQARAGRARRVSVDRLQPGQLQRPDARAVRLVPQAPGAEPRLPPRPAAGRRDLPAQVRRDRVPDGPQRDRHHRGRRGHAGRDDLRPVDAQRQPDRAGVLDPAGAGGGERRVRPAAQGAVARVQGARQPVHDRRPAVDGLHRPRAGVRPRERGVRPVPRHRARERPRLVAAQPPAGRLQHDRRHAVRPRRRRGVRLRRLPRAPGPAVDRRPDGLHRLPRHALGAAVHADRLQRQRPERRDQRPARLRDPRPRPRHRRRARRGPPPAPPAGARARPRQLQLRPAAGAERRLGPRRARADGGVRRRQRRGQEHPAEPPAAVLRPVRGRGAPRRGRRPPGPREGPPPPRRARAPGQRDPADDDRGEHRLRPARGDARAGPRRGRHGRRRRVHRRAAGRLRHAHHRGRPEPLGRPAAAHLDRAGAADRGPVRRPRRADQRARPPPRAGRDRRPARAKGHAHDRDRQPPAQQRARLRPDLHDGARPRGRAGHARRTRGAARRLLRDGAPPTPTRRARPRLREGRV</sequence>
<feature type="compositionally biased region" description="Basic and acidic residues" evidence="1">
    <location>
        <begin position="306"/>
        <end position="330"/>
    </location>
</feature>
<evidence type="ECO:0000313" key="2">
    <source>
        <dbReference type="EMBL" id="CAA9426901.1"/>
    </source>
</evidence>
<feature type="compositionally biased region" description="Basic and acidic residues" evidence="1">
    <location>
        <begin position="129"/>
        <end position="148"/>
    </location>
</feature>
<dbReference type="GO" id="GO:0005524">
    <property type="term" value="F:ATP binding"/>
    <property type="evidence" value="ECO:0007669"/>
    <property type="project" value="UniProtKB-KW"/>
</dbReference>
<feature type="compositionally biased region" description="Basic residues" evidence="1">
    <location>
        <begin position="455"/>
        <end position="482"/>
    </location>
</feature>